<accession>A0A7X0EES1</accession>
<dbReference type="EMBL" id="JACIIZ010000005">
    <property type="protein sequence ID" value="MBB6251729.1"/>
    <property type="molecule type" value="Genomic_DNA"/>
</dbReference>
<dbReference type="RefSeq" id="WP_184800411.1">
    <property type="nucleotide sequence ID" value="NZ_JACIIZ010000005.1"/>
</dbReference>
<feature type="compositionally biased region" description="Low complexity" evidence="1">
    <location>
        <begin position="1"/>
        <end position="20"/>
    </location>
</feature>
<organism evidence="2 3">
    <name type="scientific">Nitrospirillum iridis</name>
    <dbReference type="NCBI Taxonomy" id="765888"/>
    <lineage>
        <taxon>Bacteria</taxon>
        <taxon>Pseudomonadati</taxon>
        <taxon>Pseudomonadota</taxon>
        <taxon>Alphaproteobacteria</taxon>
        <taxon>Rhodospirillales</taxon>
        <taxon>Azospirillaceae</taxon>
        <taxon>Nitrospirillum</taxon>
    </lineage>
</organism>
<reference evidence="2 3" key="1">
    <citation type="submission" date="2020-08" db="EMBL/GenBank/DDBJ databases">
        <title>Genomic Encyclopedia of Type Strains, Phase IV (KMG-IV): sequencing the most valuable type-strain genomes for metagenomic binning, comparative biology and taxonomic classification.</title>
        <authorList>
            <person name="Goeker M."/>
        </authorList>
    </citation>
    <scope>NUCLEOTIDE SEQUENCE [LARGE SCALE GENOMIC DNA]</scope>
    <source>
        <strain evidence="2 3">DSM 22198</strain>
    </source>
</reference>
<evidence type="ECO:0000313" key="2">
    <source>
        <dbReference type="EMBL" id="MBB6251729.1"/>
    </source>
</evidence>
<protein>
    <submittedName>
        <fullName evidence="2">Uncharacterized protein</fullName>
    </submittedName>
</protein>
<dbReference type="AlphaFoldDB" id="A0A7X0EES1"/>
<evidence type="ECO:0000313" key="3">
    <source>
        <dbReference type="Proteomes" id="UP000539175"/>
    </source>
</evidence>
<feature type="region of interest" description="Disordered" evidence="1">
    <location>
        <begin position="1"/>
        <end position="35"/>
    </location>
</feature>
<gene>
    <name evidence="2" type="ORF">FHS74_002280</name>
</gene>
<feature type="compositionally biased region" description="Basic residues" evidence="1">
    <location>
        <begin position="21"/>
        <end position="35"/>
    </location>
</feature>
<sequence>MTTPVSSASSASVAAIGGRKAPPRRRAGRPRKAGTRHACGQLVQTVDAAILPQALERRADLLGAAGALSTDQLLDQRAGQPLGQLLLRGRLTRRQHDAGQAVGGLWRAWLSLAEAPKPHAYVPESGTGVGRPDVDPDRWNRTDERLAHARALIRASGPHGLLALTLVEGLCADEIMPRRFEANWAGDWPQGWAALTGALDVLADHYRIPRD</sequence>
<name>A0A7X0EES1_9PROT</name>
<proteinExistence type="predicted"/>
<evidence type="ECO:0000256" key="1">
    <source>
        <dbReference type="SAM" id="MobiDB-lite"/>
    </source>
</evidence>
<dbReference type="Proteomes" id="UP000539175">
    <property type="component" value="Unassembled WGS sequence"/>
</dbReference>
<keyword evidence="3" id="KW-1185">Reference proteome</keyword>
<comment type="caution">
    <text evidence="2">The sequence shown here is derived from an EMBL/GenBank/DDBJ whole genome shotgun (WGS) entry which is preliminary data.</text>
</comment>